<organism evidence="1 2">
    <name type="scientific">Eumeta variegata</name>
    <name type="common">Bagworm moth</name>
    <name type="synonym">Eumeta japonica</name>
    <dbReference type="NCBI Taxonomy" id="151549"/>
    <lineage>
        <taxon>Eukaryota</taxon>
        <taxon>Metazoa</taxon>
        <taxon>Ecdysozoa</taxon>
        <taxon>Arthropoda</taxon>
        <taxon>Hexapoda</taxon>
        <taxon>Insecta</taxon>
        <taxon>Pterygota</taxon>
        <taxon>Neoptera</taxon>
        <taxon>Endopterygota</taxon>
        <taxon>Lepidoptera</taxon>
        <taxon>Glossata</taxon>
        <taxon>Ditrysia</taxon>
        <taxon>Tineoidea</taxon>
        <taxon>Psychidae</taxon>
        <taxon>Oiketicinae</taxon>
        <taxon>Eumeta</taxon>
    </lineage>
</organism>
<protein>
    <submittedName>
        <fullName evidence="1">Uncharacterized protein</fullName>
    </submittedName>
</protein>
<gene>
    <name evidence="1" type="ORF">EVAR_54591_1</name>
</gene>
<evidence type="ECO:0000313" key="2">
    <source>
        <dbReference type="Proteomes" id="UP000299102"/>
    </source>
</evidence>
<accession>A0A4C1YNE2</accession>
<comment type="caution">
    <text evidence="1">The sequence shown here is derived from an EMBL/GenBank/DDBJ whole genome shotgun (WGS) entry which is preliminary data.</text>
</comment>
<evidence type="ECO:0000313" key="1">
    <source>
        <dbReference type="EMBL" id="GBP76630.1"/>
    </source>
</evidence>
<dbReference type="AlphaFoldDB" id="A0A4C1YNE2"/>
<keyword evidence="2" id="KW-1185">Reference proteome</keyword>
<reference evidence="1 2" key="1">
    <citation type="journal article" date="2019" name="Commun. Biol.">
        <title>The bagworm genome reveals a unique fibroin gene that provides high tensile strength.</title>
        <authorList>
            <person name="Kono N."/>
            <person name="Nakamura H."/>
            <person name="Ohtoshi R."/>
            <person name="Tomita M."/>
            <person name="Numata K."/>
            <person name="Arakawa K."/>
        </authorList>
    </citation>
    <scope>NUCLEOTIDE SEQUENCE [LARGE SCALE GENOMIC DNA]</scope>
</reference>
<name>A0A4C1YNE2_EUMVA</name>
<proteinExistence type="predicted"/>
<dbReference type="EMBL" id="BGZK01001296">
    <property type="protein sequence ID" value="GBP76630.1"/>
    <property type="molecule type" value="Genomic_DNA"/>
</dbReference>
<sequence>MIVEVGTVQAQILGRALDNWDKGPEACFMHRQALVPVSFCIKRALSRFLTGAGATQRDIGFIAISTASTWRMILGLSARCGEASDIKPLLLKNIVSKEAGAMIFSVFS</sequence>
<dbReference type="Proteomes" id="UP000299102">
    <property type="component" value="Unassembled WGS sequence"/>
</dbReference>